<evidence type="ECO:0000313" key="9">
    <source>
        <dbReference type="EMBL" id="KAK3918294.1"/>
    </source>
</evidence>
<comment type="similarity">
    <text evidence="6">Belongs to the helicase family.</text>
</comment>
<comment type="catalytic activity">
    <reaction evidence="6">
        <text>ATP + H2O = ADP + phosphate + H(+)</text>
        <dbReference type="Rhea" id="RHEA:13065"/>
        <dbReference type="ChEBI" id="CHEBI:15377"/>
        <dbReference type="ChEBI" id="CHEBI:15378"/>
        <dbReference type="ChEBI" id="CHEBI:30616"/>
        <dbReference type="ChEBI" id="CHEBI:43474"/>
        <dbReference type="ChEBI" id="CHEBI:456216"/>
        <dbReference type="EC" id="5.6.2.3"/>
    </reaction>
</comment>
<dbReference type="Proteomes" id="UP001219518">
    <property type="component" value="Unassembled WGS sequence"/>
</dbReference>
<dbReference type="GO" id="GO:0006281">
    <property type="term" value="P:DNA repair"/>
    <property type="evidence" value="ECO:0007669"/>
    <property type="project" value="UniProtKB-KW"/>
</dbReference>
<evidence type="ECO:0000256" key="7">
    <source>
        <dbReference type="SAM" id="MobiDB-lite"/>
    </source>
</evidence>
<dbReference type="InterPro" id="IPR046700">
    <property type="entry name" value="DUF6570"/>
</dbReference>
<gene>
    <name evidence="9" type="ORF">KUF71_000866</name>
</gene>
<evidence type="ECO:0000256" key="6">
    <source>
        <dbReference type="RuleBase" id="RU363044"/>
    </source>
</evidence>
<comment type="cofactor">
    <cofactor evidence="6">
        <name>Mg(2+)</name>
        <dbReference type="ChEBI" id="CHEBI:18420"/>
    </cofactor>
</comment>
<dbReference type="SUPFAM" id="SSF57716">
    <property type="entry name" value="Glucocorticoid receptor-like (DNA-binding domain)"/>
    <property type="match status" value="2"/>
</dbReference>
<keyword evidence="6" id="KW-0067">ATP-binding</keyword>
<keyword evidence="6" id="KW-0233">DNA recombination</keyword>
<dbReference type="PANTHER" id="PTHR47642">
    <property type="entry name" value="ATP-DEPENDENT DNA HELICASE"/>
    <property type="match status" value="1"/>
</dbReference>
<keyword evidence="2 5" id="KW-0863">Zinc-finger</keyword>
<feature type="domain" description="THAP-type" evidence="8">
    <location>
        <begin position="1"/>
        <end position="77"/>
    </location>
</feature>
<dbReference type="InterPro" id="IPR025476">
    <property type="entry name" value="Helitron_helicase-like"/>
</dbReference>
<keyword evidence="10" id="KW-1185">Reference proteome</keyword>
<accession>A0AAE1HBW6</accession>
<dbReference type="GO" id="GO:0005524">
    <property type="term" value="F:ATP binding"/>
    <property type="evidence" value="ECO:0007669"/>
    <property type="project" value="UniProtKB-KW"/>
</dbReference>
<dbReference type="GO" id="GO:0000723">
    <property type="term" value="P:telomere maintenance"/>
    <property type="evidence" value="ECO:0007669"/>
    <property type="project" value="InterPro"/>
</dbReference>
<keyword evidence="6" id="KW-0547">Nucleotide-binding</keyword>
<dbReference type="EMBL" id="JAHWGI010000935">
    <property type="protein sequence ID" value="KAK3918294.1"/>
    <property type="molecule type" value="Genomic_DNA"/>
</dbReference>
<dbReference type="Pfam" id="PF05485">
    <property type="entry name" value="THAP"/>
    <property type="match status" value="2"/>
</dbReference>
<dbReference type="SMART" id="SM00692">
    <property type="entry name" value="DM3"/>
    <property type="match status" value="2"/>
</dbReference>
<evidence type="ECO:0000256" key="3">
    <source>
        <dbReference type="ARBA" id="ARBA00022833"/>
    </source>
</evidence>
<keyword evidence="6 9" id="KW-0347">Helicase</keyword>
<evidence type="ECO:0000259" key="8">
    <source>
        <dbReference type="PROSITE" id="PS50950"/>
    </source>
</evidence>
<dbReference type="SMART" id="SM00980">
    <property type="entry name" value="THAP"/>
    <property type="match status" value="2"/>
</dbReference>
<name>A0AAE1HBW6_9NEOP</name>
<keyword evidence="6" id="KW-0234">DNA repair</keyword>
<feature type="compositionally biased region" description="Acidic residues" evidence="7">
    <location>
        <begin position="507"/>
        <end position="524"/>
    </location>
</feature>
<dbReference type="PROSITE" id="PS50950">
    <property type="entry name" value="ZF_THAP"/>
    <property type="match status" value="2"/>
</dbReference>
<evidence type="ECO:0000256" key="4">
    <source>
        <dbReference type="ARBA" id="ARBA00023125"/>
    </source>
</evidence>
<protein>
    <recommendedName>
        <fullName evidence="6">ATP-dependent DNA helicase</fullName>
        <ecNumber evidence="6">5.6.2.3</ecNumber>
    </recommendedName>
</protein>
<evidence type="ECO:0000256" key="2">
    <source>
        <dbReference type="ARBA" id="ARBA00022771"/>
    </source>
</evidence>
<dbReference type="SUPFAM" id="SSF52540">
    <property type="entry name" value="P-loop containing nucleoside triphosphate hydrolases"/>
    <property type="match status" value="2"/>
</dbReference>
<keyword evidence="1" id="KW-0479">Metal-binding</keyword>
<reference evidence="9" key="2">
    <citation type="journal article" date="2023" name="BMC Genomics">
        <title>Pest status, molecular evolution, and epigenetic factors derived from the genome assembly of Frankliniella fusca, a thysanopteran phytovirus vector.</title>
        <authorList>
            <person name="Catto M.A."/>
            <person name="Labadie P.E."/>
            <person name="Jacobson A.L."/>
            <person name="Kennedy G.G."/>
            <person name="Srinivasan R."/>
            <person name="Hunt B.G."/>
        </authorList>
    </citation>
    <scope>NUCLEOTIDE SEQUENCE</scope>
    <source>
        <strain evidence="9">PL_HMW_Pooled</strain>
    </source>
</reference>
<feature type="region of interest" description="Disordered" evidence="7">
    <location>
        <begin position="481"/>
        <end position="524"/>
    </location>
</feature>
<dbReference type="EC" id="5.6.2.3" evidence="6"/>
<sequence length="1783" mass="204807">MPKAGHRCCVVNGCKGGGHFYGLPKDSTVAEQWKAWVVSVNNGEEPKKKNFYVCSLHFKETDRGKVKLKPRVIPSINNPIEVEKTEATDQQVAENEIEATDQQVVENDMDVETFSTVVVIDTSMEQAYSLEFIGENQGSNNQNFLEENVAIVEDFGHTYNIDQSFERIDADSEKISSNFQDSILQAVNIEELNIEGSNIQEETQHDMNKLKGGSKKQKCCAKDCTDPGESFHSFPTLISGGELNYENLERYKVWMCNSGNENLLDKEQFDPFKKNFMCSNHFDVDQYFNSSRSKLRPKAVPTLFNDIPHLAREDVDHIFLTSPLFIFNEANTNLDQFQKNFEKIMDSYNWRTCLQCNEKFLVQGMSRKKCLHNKTMCLSLSDFNAMDPGPGTNLVIQEVKEIATKLPHRIEELSSVLTIRTRNEVNPVEFQVRNSRVRTALKWLTENNSLYFDVEISEENLECLPMDGNVFNIVNDLQSSENDEVNEDEHFDGSNNLHSDENREMELETEDEINDDSEEENGDEIEETEGCVFESSIPMIGNPPEKTQLGTVLEWPTIDNNPVDEFKTIYIAMAFPCLFPNGKADLNSPRDYPVKPLNYFRHLMNYKDGRFAQHPRFRYFALNSLMRWSALTEGNMFIKRHTEFTDMTVHELKEQIRRDPNILKKMMFQSSNLRGTRGYWYARGKELLAMVEQLRLPTLFFTLSAADFHWPDLYKVLVLDEDPSTISEARRRKLIAENPQIVDTFFSERAEIFIDKVLTKKFNVKDYWYRVEYQHRGSPHIHGLLWLDGAPDVTDTSTEEKRSVITSFFDKIVSNMHPNINEPPAPEHPCRVPSSKVTDLEKDLAQLLNKVQRHTKCTEGYCLRKKVTPPRTTRCRFNFPKSLEPETIMRLNEAGNEYELVFKRNDPLVNNHNPYVIQTWRANIDFSPVLSEQALVNYLAKYISKPEKESKQLMEVLQGLLNTTDDEKKMKTVVQRLYIKCCSERDYSAQETCHLLSALKLVSAGGRKFVKINFSPQNEWVYVSRGGKPPRTMFQKYSDRNDIHEDLSLLQMVKNIDMGKQTKYTKQAIVQIYPKYKLCENNDDANEHYYRQQVLLNVPWRDEESFLLNDTMSWKDVFERYIDTITKNMETQAFNFSGLTPEEEVLEENEEHIEIYTPEEWMVVSKMGPGQTAQKVELGRRQIDLDHNWSESASLYDHYGGIDGLRSYIKHQKEQYCANDTIPLMPDVTFTSEQSQILNLVDMQLKSITEPNFNSDFHLPKRIKVQGKAGTGKSLIIQAITSKIHAILGANAYIIITPTGVSAKAVNGSTYHSKLRISSKKANNDIGSQHVPLTGEAAHKLSTELDQVRFIIMDEYSMIGCNAMNMIEDRISQAKGQTNEDFSSCFVFLFGDVNQLPPVGDTAIYSENVKTSDKLRGMLIFNNFDGGIVLEQIQRQKDTTFQSVLNNIGDGAVTKDDFKILSTRFEDNVTKQEQQKFANAIQLYSTRLEVNATNLKKLESFKDTNGQFVPIARIPAQHNCKTAEAGTVDKAEGLHPVIYLCEGARIMLKINLWTEKGLVNGAMGTVVHILYDKDSAPPENPPAVIICKFDKYDGPFLDENERTVPIIPILKGWSDNKGILCTRYQFPLVLSYACTIHSSQSLSLDMQSPKKSPFKRFKSNVDQEYAGYIKMCNMAKNKAYKIYKMEATDHEEYGKGELAYIKTNKNINWRVQLPKKFLRELKPTEMVKIKENVANNKFPYLVYRDQLEDNSYKLDILEECDELKTLHNNWADVPEVEDEGNGD</sequence>
<keyword evidence="4 5" id="KW-0238">DNA-binding</keyword>
<keyword evidence="6" id="KW-0378">Hydrolase</keyword>
<feature type="domain" description="THAP-type" evidence="8">
    <location>
        <begin position="207"/>
        <end position="304"/>
    </location>
</feature>
<dbReference type="Pfam" id="PF14214">
    <property type="entry name" value="Helitron_like_N"/>
    <property type="match status" value="1"/>
</dbReference>
<dbReference type="GO" id="GO:0043139">
    <property type="term" value="F:5'-3' DNA helicase activity"/>
    <property type="evidence" value="ECO:0007669"/>
    <property type="project" value="UniProtKB-EC"/>
</dbReference>
<dbReference type="InterPro" id="IPR027417">
    <property type="entry name" value="P-loop_NTPase"/>
</dbReference>
<dbReference type="Pfam" id="PF20209">
    <property type="entry name" value="DUF6570"/>
    <property type="match status" value="1"/>
</dbReference>
<dbReference type="GO" id="GO:0016787">
    <property type="term" value="F:hydrolase activity"/>
    <property type="evidence" value="ECO:0007669"/>
    <property type="project" value="UniProtKB-KW"/>
</dbReference>
<comment type="caution">
    <text evidence="9">The sequence shown here is derived from an EMBL/GenBank/DDBJ whole genome shotgun (WGS) entry which is preliminary data.</text>
</comment>
<dbReference type="GO" id="GO:0008270">
    <property type="term" value="F:zinc ion binding"/>
    <property type="evidence" value="ECO:0007669"/>
    <property type="project" value="UniProtKB-KW"/>
</dbReference>
<dbReference type="GO" id="GO:0003677">
    <property type="term" value="F:DNA binding"/>
    <property type="evidence" value="ECO:0007669"/>
    <property type="project" value="UniProtKB-UniRule"/>
</dbReference>
<dbReference type="GO" id="GO:0006310">
    <property type="term" value="P:DNA recombination"/>
    <property type="evidence" value="ECO:0007669"/>
    <property type="project" value="UniProtKB-KW"/>
</dbReference>
<dbReference type="InterPro" id="IPR051055">
    <property type="entry name" value="PIF1_helicase"/>
</dbReference>
<dbReference type="Pfam" id="PF05970">
    <property type="entry name" value="PIF1"/>
    <property type="match status" value="1"/>
</dbReference>
<dbReference type="Gene3D" id="3.40.50.300">
    <property type="entry name" value="P-loop containing nucleotide triphosphate hydrolases"/>
    <property type="match status" value="1"/>
</dbReference>
<feature type="compositionally biased region" description="Acidic residues" evidence="7">
    <location>
        <begin position="481"/>
        <end position="490"/>
    </location>
</feature>
<keyword evidence="3" id="KW-0862">Zinc</keyword>
<evidence type="ECO:0000313" key="10">
    <source>
        <dbReference type="Proteomes" id="UP001219518"/>
    </source>
</evidence>
<evidence type="ECO:0000256" key="1">
    <source>
        <dbReference type="ARBA" id="ARBA00022723"/>
    </source>
</evidence>
<evidence type="ECO:0000256" key="5">
    <source>
        <dbReference type="PROSITE-ProRule" id="PRU00309"/>
    </source>
</evidence>
<dbReference type="InterPro" id="IPR006612">
    <property type="entry name" value="THAP_Znf"/>
</dbReference>
<proteinExistence type="inferred from homology"/>
<reference evidence="9" key="1">
    <citation type="submission" date="2021-07" db="EMBL/GenBank/DDBJ databases">
        <authorList>
            <person name="Catto M.A."/>
            <person name="Jacobson A."/>
            <person name="Kennedy G."/>
            <person name="Labadie P."/>
            <person name="Hunt B.G."/>
            <person name="Srinivasan R."/>
        </authorList>
    </citation>
    <scope>NUCLEOTIDE SEQUENCE</scope>
    <source>
        <strain evidence="9">PL_HMW_Pooled</strain>
        <tissue evidence="9">Head</tissue>
    </source>
</reference>
<organism evidence="9 10">
    <name type="scientific">Frankliniella fusca</name>
    <dbReference type="NCBI Taxonomy" id="407009"/>
    <lineage>
        <taxon>Eukaryota</taxon>
        <taxon>Metazoa</taxon>
        <taxon>Ecdysozoa</taxon>
        <taxon>Arthropoda</taxon>
        <taxon>Hexapoda</taxon>
        <taxon>Insecta</taxon>
        <taxon>Pterygota</taxon>
        <taxon>Neoptera</taxon>
        <taxon>Paraneoptera</taxon>
        <taxon>Thysanoptera</taxon>
        <taxon>Terebrantia</taxon>
        <taxon>Thripoidea</taxon>
        <taxon>Thripidae</taxon>
        <taxon>Frankliniella</taxon>
    </lineage>
</organism>
<keyword evidence="6" id="KW-0227">DNA damage</keyword>
<dbReference type="InterPro" id="IPR010285">
    <property type="entry name" value="DNA_helicase_pif1-like_DEAD"/>
</dbReference>